<reference evidence="1 2" key="1">
    <citation type="submission" date="2018-08" db="EMBL/GenBank/DDBJ databases">
        <title>Meiothermus hypogaeus DSM 23238 genome sequencing project.</title>
        <authorList>
            <person name="Da Costa M.S."/>
            <person name="Albuquerque L."/>
            <person name="Raposo P."/>
            <person name="Froufe H.J.C."/>
            <person name="Barroso C.S."/>
            <person name="Egas C."/>
        </authorList>
    </citation>
    <scope>NUCLEOTIDE SEQUENCE [LARGE SCALE GENOMIC DNA]</scope>
    <source>
        <strain evidence="1 2">DSM 23238</strain>
    </source>
</reference>
<evidence type="ECO:0000313" key="2">
    <source>
        <dbReference type="Proteomes" id="UP000265443"/>
    </source>
</evidence>
<sequence length="36" mass="3844">MESLLAALLLLVVALPVVALVWRGILENSPADEVLD</sequence>
<organism evidence="1 2">
    <name type="scientific">Meiothermus hypogaeus</name>
    <dbReference type="NCBI Taxonomy" id="884155"/>
    <lineage>
        <taxon>Bacteria</taxon>
        <taxon>Thermotogati</taxon>
        <taxon>Deinococcota</taxon>
        <taxon>Deinococci</taxon>
        <taxon>Thermales</taxon>
        <taxon>Thermaceae</taxon>
        <taxon>Meiothermus</taxon>
    </lineage>
</organism>
<protein>
    <submittedName>
        <fullName evidence="1">Uncharacterized protein</fullName>
    </submittedName>
</protein>
<accession>A0ABX9MII5</accession>
<gene>
    <name evidence="1" type="ORF">Mhypo_02948</name>
</gene>
<dbReference type="EMBL" id="QWKY01000079">
    <property type="protein sequence ID" value="RIH75337.1"/>
    <property type="molecule type" value="Genomic_DNA"/>
</dbReference>
<name>A0ABX9MII5_9DEIN</name>
<dbReference type="Proteomes" id="UP000265443">
    <property type="component" value="Unassembled WGS sequence"/>
</dbReference>
<evidence type="ECO:0000313" key="1">
    <source>
        <dbReference type="EMBL" id="RIH75337.1"/>
    </source>
</evidence>
<proteinExistence type="predicted"/>
<keyword evidence="2" id="KW-1185">Reference proteome</keyword>
<comment type="caution">
    <text evidence="1">The sequence shown here is derived from an EMBL/GenBank/DDBJ whole genome shotgun (WGS) entry which is preliminary data.</text>
</comment>